<name>A0ABZ0IGW2_9GAMM</name>
<evidence type="ECO:0000256" key="3">
    <source>
        <dbReference type="ARBA" id="ARBA00023004"/>
    </source>
</evidence>
<evidence type="ECO:0000256" key="1">
    <source>
        <dbReference type="ARBA" id="ARBA00022617"/>
    </source>
</evidence>
<evidence type="ECO:0000259" key="5">
    <source>
        <dbReference type="PROSITE" id="PS51007"/>
    </source>
</evidence>
<dbReference type="PANTHER" id="PTHR35008:SF4">
    <property type="entry name" value="BLL4482 PROTEIN"/>
    <property type="match status" value="1"/>
</dbReference>
<accession>A0ABZ0IGW2</accession>
<proteinExistence type="predicted"/>
<dbReference type="Gene3D" id="1.10.760.10">
    <property type="entry name" value="Cytochrome c-like domain"/>
    <property type="match status" value="1"/>
</dbReference>
<keyword evidence="1 4" id="KW-0349">Heme</keyword>
<dbReference type="SUPFAM" id="SSF46626">
    <property type="entry name" value="Cytochrome c"/>
    <property type="match status" value="1"/>
</dbReference>
<keyword evidence="2 4" id="KW-0479">Metal-binding</keyword>
<dbReference type="InterPro" id="IPR009056">
    <property type="entry name" value="Cyt_c-like_dom"/>
</dbReference>
<keyword evidence="7" id="KW-1185">Reference proteome</keyword>
<reference evidence="6 7" key="1">
    <citation type="submission" date="2023-10" db="EMBL/GenBank/DDBJ databases">
        <title>Two novel species belonging to the OM43/NOR5 clade.</title>
        <authorList>
            <person name="Park M."/>
        </authorList>
    </citation>
    <scope>NUCLEOTIDE SEQUENCE [LARGE SCALE GENOMIC DNA]</scope>
    <source>
        <strain evidence="6 7">IMCC45268</strain>
    </source>
</reference>
<gene>
    <name evidence="6" type="ORF">R0137_06710</name>
</gene>
<evidence type="ECO:0000256" key="2">
    <source>
        <dbReference type="ARBA" id="ARBA00022723"/>
    </source>
</evidence>
<dbReference type="EMBL" id="CP136865">
    <property type="protein sequence ID" value="WOJ98253.1"/>
    <property type="molecule type" value="Genomic_DNA"/>
</dbReference>
<evidence type="ECO:0000313" key="6">
    <source>
        <dbReference type="EMBL" id="WOJ98253.1"/>
    </source>
</evidence>
<sequence>MDKKFWLIMAIAFSAGLVSAIVVPSIAEADSGASKNPKDPLRGMAPVEASKGIELPVSNDDMDVAQGRYLVGLLGCASCHTDGALIGKPDTSKTLAGSSIGIAYSNPMMNNYPGAVYPPNLTPDKETGLGEWTQEEIVTLLRSGKTRHGRQTMAIMPWTSYAQLSAGDAQAIASYLLSLDPVKNQVPKQVMPGTPAKTPLVHVGLYRSR</sequence>
<evidence type="ECO:0000256" key="4">
    <source>
        <dbReference type="PROSITE-ProRule" id="PRU00433"/>
    </source>
</evidence>
<dbReference type="PROSITE" id="PS51007">
    <property type="entry name" value="CYTC"/>
    <property type="match status" value="1"/>
</dbReference>
<keyword evidence="3 4" id="KW-0408">Iron</keyword>
<dbReference type="InterPro" id="IPR036909">
    <property type="entry name" value="Cyt_c-like_dom_sf"/>
</dbReference>
<dbReference type="RefSeq" id="WP_407329538.1">
    <property type="nucleotide sequence ID" value="NZ_CP136865.1"/>
</dbReference>
<dbReference type="PANTHER" id="PTHR35008">
    <property type="entry name" value="BLL4482 PROTEIN-RELATED"/>
    <property type="match status" value="1"/>
</dbReference>
<protein>
    <submittedName>
        <fullName evidence="6">C-type cytochrome</fullName>
    </submittedName>
</protein>
<organism evidence="6 7">
    <name type="scientific">Congregibacter brevis</name>
    <dbReference type="NCBI Taxonomy" id="3081201"/>
    <lineage>
        <taxon>Bacteria</taxon>
        <taxon>Pseudomonadati</taxon>
        <taxon>Pseudomonadota</taxon>
        <taxon>Gammaproteobacteria</taxon>
        <taxon>Cellvibrionales</taxon>
        <taxon>Halieaceae</taxon>
        <taxon>Congregibacter</taxon>
    </lineage>
</organism>
<evidence type="ECO:0000313" key="7">
    <source>
        <dbReference type="Proteomes" id="UP001626549"/>
    </source>
</evidence>
<dbReference type="Proteomes" id="UP001626549">
    <property type="component" value="Chromosome"/>
</dbReference>
<dbReference type="Pfam" id="PF00034">
    <property type="entry name" value="Cytochrom_C"/>
    <property type="match status" value="1"/>
</dbReference>
<feature type="domain" description="Cytochrome c" evidence="5">
    <location>
        <begin position="62"/>
        <end position="180"/>
    </location>
</feature>
<dbReference type="InterPro" id="IPR051459">
    <property type="entry name" value="Cytochrome_c-type_DH"/>
</dbReference>